<proteinExistence type="predicted"/>
<dbReference type="Pfam" id="PF13440">
    <property type="entry name" value="Polysacc_synt_3"/>
    <property type="match status" value="1"/>
</dbReference>
<dbReference type="InterPro" id="IPR050833">
    <property type="entry name" value="Poly_Biosynth_Transport"/>
</dbReference>
<evidence type="ECO:0000256" key="5">
    <source>
        <dbReference type="ARBA" id="ARBA00023136"/>
    </source>
</evidence>
<dbReference type="AlphaFoldDB" id="A0AAV3SWY6"/>
<reference evidence="7" key="2">
    <citation type="submission" date="2023-12" db="EMBL/GenBank/DDBJ databases">
        <authorList>
            <person name="Sun Q."/>
            <person name="Inoue M."/>
        </authorList>
    </citation>
    <scope>NUCLEOTIDE SEQUENCE</scope>
    <source>
        <strain evidence="7">JCM 14265</strain>
    </source>
</reference>
<accession>A0AAV3SWY6</accession>
<keyword evidence="4 6" id="KW-1133">Transmembrane helix</keyword>
<feature type="transmembrane region" description="Helical" evidence="6">
    <location>
        <begin position="21"/>
        <end position="40"/>
    </location>
</feature>
<dbReference type="EMBL" id="BAAADQ010000015">
    <property type="protein sequence ID" value="GAA0553170.1"/>
    <property type="molecule type" value="Genomic_DNA"/>
</dbReference>
<feature type="transmembrane region" description="Helical" evidence="6">
    <location>
        <begin position="365"/>
        <end position="384"/>
    </location>
</feature>
<keyword evidence="5 6" id="KW-0472">Membrane</keyword>
<feature type="transmembrane region" description="Helical" evidence="6">
    <location>
        <begin position="181"/>
        <end position="201"/>
    </location>
</feature>
<dbReference type="Proteomes" id="UP001501425">
    <property type="component" value="Unassembled WGS sequence"/>
</dbReference>
<feature type="transmembrane region" description="Helical" evidence="6">
    <location>
        <begin position="390"/>
        <end position="411"/>
    </location>
</feature>
<evidence type="ECO:0000256" key="2">
    <source>
        <dbReference type="ARBA" id="ARBA00022475"/>
    </source>
</evidence>
<dbReference type="RefSeq" id="WP_343780486.1">
    <property type="nucleotide sequence ID" value="NZ_BAAADQ010000015.1"/>
</dbReference>
<evidence type="ECO:0000313" key="7">
    <source>
        <dbReference type="EMBL" id="GAA0553170.1"/>
    </source>
</evidence>
<reference evidence="8 10" key="3">
    <citation type="submission" date="2024-06" db="EMBL/GenBank/DDBJ databases">
        <title>Halorubrum miltondacostae sp. nov., a potential PHA producer isolated from an inland solar saltern in Rio Maior, Portugal.</title>
        <authorList>
            <person name="Albuquerque L."/>
            <person name="Viver T."/>
            <person name="Barroso C."/>
            <person name="Claudino R."/>
            <person name="Galvan M."/>
            <person name="Simoes G."/>
            <person name="Lobo Da Cunha A."/>
            <person name="Egas C."/>
        </authorList>
    </citation>
    <scope>NUCLEOTIDE SEQUENCE [LARGE SCALE GENOMIC DNA]</scope>
    <source>
        <strain evidence="8 10">DSM 18646</strain>
    </source>
</reference>
<organism evidence="7 9">
    <name type="scientific">Halorubrum ejinorense</name>
    <dbReference type="NCBI Taxonomy" id="425309"/>
    <lineage>
        <taxon>Archaea</taxon>
        <taxon>Methanobacteriati</taxon>
        <taxon>Methanobacteriota</taxon>
        <taxon>Stenosarchaea group</taxon>
        <taxon>Halobacteria</taxon>
        <taxon>Halobacteriales</taxon>
        <taxon>Haloferacaceae</taxon>
        <taxon>Halorubrum</taxon>
    </lineage>
</organism>
<feature type="transmembrane region" description="Helical" evidence="6">
    <location>
        <begin position="423"/>
        <end position="444"/>
    </location>
</feature>
<evidence type="ECO:0000313" key="10">
    <source>
        <dbReference type="Proteomes" id="UP001567571"/>
    </source>
</evidence>
<feature type="transmembrane region" description="Helical" evidence="6">
    <location>
        <begin position="122"/>
        <end position="142"/>
    </location>
</feature>
<gene>
    <name evidence="8" type="ORF">ABNG02_03140</name>
    <name evidence="7" type="ORF">GCM10008994_30210</name>
</gene>
<dbReference type="Proteomes" id="UP001567571">
    <property type="component" value="Unassembled WGS sequence"/>
</dbReference>
<keyword evidence="10" id="KW-1185">Reference proteome</keyword>
<protein>
    <submittedName>
        <fullName evidence="7">Lipopolysaccharide biosynthesis protein</fullName>
    </submittedName>
    <submittedName>
        <fullName evidence="8">Polysaccharide biosynthesis C-terminal domain-containing protein</fullName>
    </submittedName>
</protein>
<feature type="transmembrane region" description="Helical" evidence="6">
    <location>
        <begin position="450"/>
        <end position="471"/>
    </location>
</feature>
<feature type="transmembrane region" description="Helical" evidence="6">
    <location>
        <begin position="332"/>
        <end position="353"/>
    </location>
</feature>
<dbReference type="GO" id="GO:0005886">
    <property type="term" value="C:plasma membrane"/>
    <property type="evidence" value="ECO:0007669"/>
    <property type="project" value="UniProtKB-SubCell"/>
</dbReference>
<comment type="subcellular location">
    <subcellularLocation>
        <location evidence="1">Cell membrane</location>
        <topology evidence="1">Multi-pass membrane protein</topology>
    </subcellularLocation>
</comment>
<reference evidence="7" key="1">
    <citation type="journal article" date="2014" name="Int. J. Syst. Evol. Microbiol.">
        <title>Complete genome sequence of Corynebacterium casei LMG S-19264T (=DSM 44701T), isolated from a smear-ripened cheese.</title>
        <authorList>
            <consortium name="US DOE Joint Genome Institute (JGI-PGF)"/>
            <person name="Walter F."/>
            <person name="Albersmeier A."/>
            <person name="Kalinowski J."/>
            <person name="Ruckert C."/>
        </authorList>
    </citation>
    <scope>NUCLEOTIDE SEQUENCE</scope>
    <source>
        <strain evidence="7">JCM 14265</strain>
    </source>
</reference>
<evidence type="ECO:0000256" key="6">
    <source>
        <dbReference type="SAM" id="Phobius"/>
    </source>
</evidence>
<dbReference type="EMBL" id="JBEDNW010000002">
    <property type="protein sequence ID" value="MEZ3166323.1"/>
    <property type="molecule type" value="Genomic_DNA"/>
</dbReference>
<name>A0AAV3SWY6_9EURY</name>
<evidence type="ECO:0000256" key="4">
    <source>
        <dbReference type="ARBA" id="ARBA00022989"/>
    </source>
</evidence>
<feature type="transmembrane region" description="Helical" evidence="6">
    <location>
        <begin position="240"/>
        <end position="261"/>
    </location>
</feature>
<sequence>MESTTEGLSERARQLSRDLSLYSVAHVVPAVLSLVALMVFTRTFQPEMFGRYSLSLAVAGIVSTLLYGWLDYSVLRYAPQLDEGLVIRNTFSLYLGISSVLLLAAIGGYLALRHRLGPYTVFYFASLGLALARGGLQILLAFFRSVLNSRKVTLFRLVRAVVALGLSVVLAIFVLDHIVGWVWGTTIGIAVTCVLIFVTSKQVRTAPVVDREIISRLAGYGIPMIGFVVGDAFLVQADRVLLEVFAGSVAVGIYSSNYMLVDRGLRLAYTPMIQAMSPIIIDSWEEDNEDEIAEMLSAFIRYFILLGVPALIGVAVLSQTVSTLLIGDEYTSGYVIIPIVAVGLFLWALANLAQVAIEIKEQTSLLSYGVLVVIALNVALNIPLITAFGYVGAAVATTLSYMCYCVFTLLFSSRYIDWQFPTIPFRNALIGGAVMACPTAVLYVTGTYGLAASLFAAAVGAVLYVAVLYVLDEVGVRDVNKLGELL</sequence>
<comment type="caution">
    <text evidence="7">The sequence shown here is derived from an EMBL/GenBank/DDBJ whole genome shotgun (WGS) entry which is preliminary data.</text>
</comment>
<dbReference type="PANTHER" id="PTHR30250:SF11">
    <property type="entry name" value="O-ANTIGEN TRANSPORTER-RELATED"/>
    <property type="match status" value="1"/>
</dbReference>
<feature type="transmembrane region" description="Helical" evidence="6">
    <location>
        <begin position="302"/>
        <end position="326"/>
    </location>
</feature>
<evidence type="ECO:0000256" key="3">
    <source>
        <dbReference type="ARBA" id="ARBA00022692"/>
    </source>
</evidence>
<keyword evidence="2" id="KW-1003">Cell membrane</keyword>
<feature type="transmembrane region" description="Helical" evidence="6">
    <location>
        <begin position="52"/>
        <end position="70"/>
    </location>
</feature>
<evidence type="ECO:0000313" key="8">
    <source>
        <dbReference type="EMBL" id="MEZ3166323.1"/>
    </source>
</evidence>
<keyword evidence="3 6" id="KW-0812">Transmembrane</keyword>
<feature type="transmembrane region" description="Helical" evidence="6">
    <location>
        <begin position="91"/>
        <end position="110"/>
    </location>
</feature>
<evidence type="ECO:0000313" key="9">
    <source>
        <dbReference type="Proteomes" id="UP001501425"/>
    </source>
</evidence>
<evidence type="ECO:0000256" key="1">
    <source>
        <dbReference type="ARBA" id="ARBA00004651"/>
    </source>
</evidence>
<dbReference type="PANTHER" id="PTHR30250">
    <property type="entry name" value="PST FAMILY PREDICTED COLANIC ACID TRANSPORTER"/>
    <property type="match status" value="1"/>
</dbReference>
<feature type="transmembrane region" description="Helical" evidence="6">
    <location>
        <begin position="154"/>
        <end position="175"/>
    </location>
</feature>
<feature type="transmembrane region" description="Helical" evidence="6">
    <location>
        <begin position="213"/>
        <end position="234"/>
    </location>
</feature>